<keyword evidence="2" id="KW-1185">Reference proteome</keyword>
<proteinExistence type="predicted"/>
<dbReference type="Proteomes" id="UP001597387">
    <property type="component" value="Unassembled WGS sequence"/>
</dbReference>
<dbReference type="SUPFAM" id="SSF55785">
    <property type="entry name" value="PYP-like sensor domain (PAS domain)"/>
    <property type="match status" value="1"/>
</dbReference>
<dbReference type="RefSeq" id="WP_255900524.1">
    <property type="nucleotide sequence ID" value="NZ_JAFMZO010000002.1"/>
</dbReference>
<gene>
    <name evidence="1" type="ORF">ACFSJU_14660</name>
</gene>
<reference evidence="2" key="1">
    <citation type="journal article" date="2019" name="Int. J. Syst. Evol. Microbiol.">
        <title>The Global Catalogue of Microorganisms (GCM) 10K type strain sequencing project: providing services to taxonomists for standard genome sequencing and annotation.</title>
        <authorList>
            <consortium name="The Broad Institute Genomics Platform"/>
            <consortium name="The Broad Institute Genome Sequencing Center for Infectious Disease"/>
            <person name="Wu L."/>
            <person name="Ma J."/>
        </authorList>
    </citation>
    <scope>NUCLEOTIDE SEQUENCE [LARGE SCALE GENOMIC DNA]</scope>
    <source>
        <strain evidence="2">KCTC 42217</strain>
    </source>
</reference>
<evidence type="ECO:0000313" key="1">
    <source>
        <dbReference type="EMBL" id="MFD2163649.1"/>
    </source>
</evidence>
<sequence>MHKFPIFNYSKFKELPLEQMDALRFSIYVLDFNWNYLFVNAFACNMIKRSREELLGKNMWEVFPVLEKDPSYMLMRKNAQNGHMSDISTVSPVTRQRVNIKDYRLEDCYYFSVSVLPNKESLMDELRDQLEKTKAKPENN</sequence>
<protein>
    <submittedName>
        <fullName evidence="1">PAS domain-containing protein</fullName>
    </submittedName>
</protein>
<accession>A0ABW4ZP36</accession>
<organism evidence="1 2">
    <name type="scientific">Paradesertivirga mongoliensis</name>
    <dbReference type="NCBI Taxonomy" id="2100740"/>
    <lineage>
        <taxon>Bacteria</taxon>
        <taxon>Pseudomonadati</taxon>
        <taxon>Bacteroidota</taxon>
        <taxon>Sphingobacteriia</taxon>
        <taxon>Sphingobacteriales</taxon>
        <taxon>Sphingobacteriaceae</taxon>
        <taxon>Paradesertivirga</taxon>
    </lineage>
</organism>
<dbReference type="Gene3D" id="3.30.450.20">
    <property type="entry name" value="PAS domain"/>
    <property type="match status" value="1"/>
</dbReference>
<evidence type="ECO:0000313" key="2">
    <source>
        <dbReference type="Proteomes" id="UP001597387"/>
    </source>
</evidence>
<dbReference type="InterPro" id="IPR000014">
    <property type="entry name" value="PAS"/>
</dbReference>
<dbReference type="EMBL" id="JBHUHZ010000002">
    <property type="protein sequence ID" value="MFD2163649.1"/>
    <property type="molecule type" value="Genomic_DNA"/>
</dbReference>
<dbReference type="InterPro" id="IPR035965">
    <property type="entry name" value="PAS-like_dom_sf"/>
</dbReference>
<dbReference type="CDD" id="cd00130">
    <property type="entry name" value="PAS"/>
    <property type="match status" value="1"/>
</dbReference>
<comment type="caution">
    <text evidence="1">The sequence shown here is derived from an EMBL/GenBank/DDBJ whole genome shotgun (WGS) entry which is preliminary data.</text>
</comment>
<name>A0ABW4ZP36_9SPHI</name>